<dbReference type="Proteomes" id="UP000054776">
    <property type="component" value="Unassembled WGS sequence"/>
</dbReference>
<dbReference type="EMBL" id="JYDH01004673">
    <property type="protein sequence ID" value="KRY03978.1"/>
    <property type="molecule type" value="Genomic_DNA"/>
</dbReference>
<evidence type="ECO:0000313" key="3">
    <source>
        <dbReference type="Proteomes" id="UP000054776"/>
    </source>
</evidence>
<gene>
    <name evidence="2" type="ORF">T01_4980</name>
    <name evidence="1" type="ORF">T01_6856</name>
</gene>
<dbReference type="AlphaFoldDB" id="A0A0V0YW40"/>
<comment type="caution">
    <text evidence="1">The sequence shown here is derived from an EMBL/GenBank/DDBJ whole genome shotgun (WGS) entry which is preliminary data.</text>
</comment>
<evidence type="ECO:0000313" key="2">
    <source>
        <dbReference type="EMBL" id="KRY25492.1"/>
    </source>
</evidence>
<dbReference type="InParanoid" id="A0A0V0YW40"/>
<sequence>MTHTQISTTEKNIDNLHLWQYFAEPLDALTEPHFRNAV</sequence>
<keyword evidence="3" id="KW-1185">Reference proteome</keyword>
<dbReference type="EMBL" id="JYDH01000921">
    <property type="protein sequence ID" value="KRY25492.1"/>
    <property type="molecule type" value="Genomic_DNA"/>
</dbReference>
<reference evidence="1 3" key="1">
    <citation type="submission" date="2015-01" db="EMBL/GenBank/DDBJ databases">
        <title>Evolution of Trichinella species and genotypes.</title>
        <authorList>
            <person name="Korhonen P.K."/>
            <person name="Edoardo P."/>
            <person name="Giuseppe L.R."/>
            <person name="Gasser R.B."/>
        </authorList>
    </citation>
    <scope>NUCLEOTIDE SEQUENCE [LARGE SCALE GENOMIC DNA]</scope>
    <source>
        <strain evidence="1">ISS3</strain>
    </source>
</reference>
<name>A0A0V0YW40_TRISP</name>
<proteinExistence type="predicted"/>
<accession>A0A0V0YW40</accession>
<protein>
    <submittedName>
        <fullName evidence="1">Uncharacterized protein</fullName>
    </submittedName>
</protein>
<evidence type="ECO:0000313" key="1">
    <source>
        <dbReference type="EMBL" id="KRY03978.1"/>
    </source>
</evidence>
<organism evidence="1 3">
    <name type="scientific">Trichinella spiralis</name>
    <name type="common">Trichina worm</name>
    <dbReference type="NCBI Taxonomy" id="6334"/>
    <lineage>
        <taxon>Eukaryota</taxon>
        <taxon>Metazoa</taxon>
        <taxon>Ecdysozoa</taxon>
        <taxon>Nematoda</taxon>
        <taxon>Enoplea</taxon>
        <taxon>Dorylaimia</taxon>
        <taxon>Trichinellida</taxon>
        <taxon>Trichinellidae</taxon>
        <taxon>Trichinella</taxon>
    </lineage>
</organism>